<dbReference type="Proteomes" id="UP001602119">
    <property type="component" value="Unassembled WGS sequence"/>
</dbReference>
<organism evidence="1 2">
    <name type="scientific">Microtetraspora fusca</name>
    <dbReference type="NCBI Taxonomy" id="1997"/>
    <lineage>
        <taxon>Bacteria</taxon>
        <taxon>Bacillati</taxon>
        <taxon>Actinomycetota</taxon>
        <taxon>Actinomycetes</taxon>
        <taxon>Streptosporangiales</taxon>
        <taxon>Streptosporangiaceae</taxon>
        <taxon>Microtetraspora</taxon>
    </lineage>
</organism>
<proteinExistence type="predicted"/>
<dbReference type="InterPro" id="IPR006311">
    <property type="entry name" value="TAT_signal"/>
</dbReference>
<dbReference type="EMBL" id="JBIAXI010000013">
    <property type="protein sequence ID" value="MFF4775511.1"/>
    <property type="molecule type" value="Genomic_DNA"/>
</dbReference>
<gene>
    <name evidence="1" type="ORF">ACFY05_21905</name>
</gene>
<accession>A0ABW6V869</accession>
<sequence length="187" mass="20768">MPFPRPRRGTRGGRLSRRVSLAGSALLVTLAVAVSPASAHYYSGGGASATFNIKPYSYNDTWMKPLNNALSNWNATASPAYVAKSSSSSSWLQAASFSSSWYGLYTPYGSRSSRYFRIQLNSRTIYNDASNWSNFVTSSFVHELGHRLSLDDITSGYCTTSIMSYCRNRNSMTKPQTHDINDVKSYY</sequence>
<evidence type="ECO:0008006" key="3">
    <source>
        <dbReference type="Google" id="ProtNLM"/>
    </source>
</evidence>
<dbReference type="Gene3D" id="3.40.390.10">
    <property type="entry name" value="Collagenase (Catalytic Domain)"/>
    <property type="match status" value="1"/>
</dbReference>
<dbReference type="InterPro" id="IPR024079">
    <property type="entry name" value="MetalloPept_cat_dom_sf"/>
</dbReference>
<comment type="caution">
    <text evidence="1">The sequence shown here is derived from an EMBL/GenBank/DDBJ whole genome shotgun (WGS) entry which is preliminary data.</text>
</comment>
<keyword evidence="2" id="KW-1185">Reference proteome</keyword>
<reference evidence="1 2" key="1">
    <citation type="submission" date="2024-10" db="EMBL/GenBank/DDBJ databases">
        <title>The Natural Products Discovery Center: Release of the First 8490 Sequenced Strains for Exploring Actinobacteria Biosynthetic Diversity.</title>
        <authorList>
            <person name="Kalkreuter E."/>
            <person name="Kautsar S.A."/>
            <person name="Yang D."/>
            <person name="Bader C.D."/>
            <person name="Teijaro C.N."/>
            <person name="Fluegel L."/>
            <person name="Davis C.M."/>
            <person name="Simpson J.R."/>
            <person name="Lauterbach L."/>
            <person name="Steele A.D."/>
            <person name="Gui C."/>
            <person name="Meng S."/>
            <person name="Li G."/>
            <person name="Viehrig K."/>
            <person name="Ye F."/>
            <person name="Su P."/>
            <person name="Kiefer A.F."/>
            <person name="Nichols A."/>
            <person name="Cepeda A.J."/>
            <person name="Yan W."/>
            <person name="Fan B."/>
            <person name="Jiang Y."/>
            <person name="Adhikari A."/>
            <person name="Zheng C.-J."/>
            <person name="Schuster L."/>
            <person name="Cowan T.M."/>
            <person name="Smanski M.J."/>
            <person name="Chevrette M.G."/>
            <person name="De Carvalho L.P.S."/>
            <person name="Shen B."/>
        </authorList>
    </citation>
    <scope>NUCLEOTIDE SEQUENCE [LARGE SCALE GENOMIC DNA]</scope>
    <source>
        <strain evidence="1 2">NPDC001281</strain>
    </source>
</reference>
<dbReference type="SUPFAM" id="SSF55486">
    <property type="entry name" value="Metalloproteases ('zincins'), catalytic domain"/>
    <property type="match status" value="1"/>
</dbReference>
<dbReference type="RefSeq" id="WP_157546529.1">
    <property type="nucleotide sequence ID" value="NZ_BBYK01000099.1"/>
</dbReference>
<protein>
    <recommendedName>
        <fullName evidence="3">Matrixin family metalloprotease</fullName>
    </recommendedName>
</protein>
<name>A0ABW6V869_MICFU</name>
<evidence type="ECO:0000313" key="1">
    <source>
        <dbReference type="EMBL" id="MFF4775511.1"/>
    </source>
</evidence>
<dbReference type="PROSITE" id="PS51318">
    <property type="entry name" value="TAT"/>
    <property type="match status" value="1"/>
</dbReference>
<evidence type="ECO:0000313" key="2">
    <source>
        <dbReference type="Proteomes" id="UP001602119"/>
    </source>
</evidence>